<accession>A0ABP7EDZ9</accession>
<dbReference type="EMBL" id="BAAAZP010000237">
    <property type="protein sequence ID" value="GAA3717213.1"/>
    <property type="molecule type" value="Genomic_DNA"/>
</dbReference>
<dbReference type="Proteomes" id="UP001500902">
    <property type="component" value="Unassembled WGS sequence"/>
</dbReference>
<organism evidence="1 2">
    <name type="scientific">Nonomuraea antimicrobica</name>
    <dbReference type="NCBI Taxonomy" id="561173"/>
    <lineage>
        <taxon>Bacteria</taxon>
        <taxon>Bacillati</taxon>
        <taxon>Actinomycetota</taxon>
        <taxon>Actinomycetes</taxon>
        <taxon>Streptosporangiales</taxon>
        <taxon>Streptosporangiaceae</taxon>
        <taxon>Nonomuraea</taxon>
    </lineage>
</organism>
<gene>
    <name evidence="1" type="ORF">GCM10022224_098630</name>
</gene>
<evidence type="ECO:0000313" key="2">
    <source>
        <dbReference type="Proteomes" id="UP001500902"/>
    </source>
</evidence>
<proteinExistence type="predicted"/>
<name>A0ABP7EDZ9_9ACTN</name>
<reference evidence="2" key="1">
    <citation type="journal article" date="2019" name="Int. J. Syst. Evol. Microbiol.">
        <title>The Global Catalogue of Microorganisms (GCM) 10K type strain sequencing project: providing services to taxonomists for standard genome sequencing and annotation.</title>
        <authorList>
            <consortium name="The Broad Institute Genomics Platform"/>
            <consortium name="The Broad Institute Genome Sequencing Center for Infectious Disease"/>
            <person name="Wu L."/>
            <person name="Ma J."/>
        </authorList>
    </citation>
    <scope>NUCLEOTIDE SEQUENCE [LARGE SCALE GENOMIC DNA]</scope>
    <source>
        <strain evidence="2">JCM 16904</strain>
    </source>
</reference>
<comment type="caution">
    <text evidence="1">The sequence shown here is derived from an EMBL/GenBank/DDBJ whole genome shotgun (WGS) entry which is preliminary data.</text>
</comment>
<evidence type="ECO:0000313" key="1">
    <source>
        <dbReference type="EMBL" id="GAA3717213.1"/>
    </source>
</evidence>
<keyword evidence="2" id="KW-1185">Reference proteome</keyword>
<sequence>MTTKAQLRHLHRTAAIADRLNYNAIIETGPHSYRLARPTPTRPPNSLTADPPEPLYRAMACRSQILILLSRPALRATWRPLRMAV</sequence>
<protein>
    <submittedName>
        <fullName evidence="1">Uncharacterized protein</fullName>
    </submittedName>
</protein>